<feature type="compositionally biased region" description="Low complexity" evidence="13">
    <location>
        <begin position="9"/>
        <end position="25"/>
    </location>
</feature>
<dbReference type="Pfam" id="PF18075">
    <property type="entry name" value="FtsX_ECD"/>
    <property type="match status" value="1"/>
</dbReference>
<dbReference type="EMBL" id="CP098827">
    <property type="protein sequence ID" value="XBO71648.1"/>
    <property type="molecule type" value="Genomic_DNA"/>
</dbReference>
<dbReference type="Pfam" id="PF02687">
    <property type="entry name" value="FtsX"/>
    <property type="match status" value="1"/>
</dbReference>
<dbReference type="RefSeq" id="WP_045991303.1">
    <property type="nucleotide sequence ID" value="NZ_CP098827.1"/>
</dbReference>
<evidence type="ECO:0000256" key="14">
    <source>
        <dbReference type="SAM" id="Phobius"/>
    </source>
</evidence>
<evidence type="ECO:0000256" key="11">
    <source>
        <dbReference type="ARBA" id="ARBA00023306"/>
    </source>
</evidence>
<dbReference type="GO" id="GO:0051301">
    <property type="term" value="P:cell division"/>
    <property type="evidence" value="ECO:0007669"/>
    <property type="project" value="UniProtKB-KW"/>
</dbReference>
<organism evidence="17">
    <name type="scientific">Halomonas sp. RT37</name>
    <dbReference type="NCBI Taxonomy" id="2950872"/>
    <lineage>
        <taxon>Bacteria</taxon>
        <taxon>Pseudomonadati</taxon>
        <taxon>Pseudomonadota</taxon>
        <taxon>Gammaproteobacteria</taxon>
        <taxon>Oceanospirillales</taxon>
        <taxon>Halomonadaceae</taxon>
        <taxon>Halomonas</taxon>
    </lineage>
</organism>
<feature type="transmembrane region" description="Helical" evidence="14">
    <location>
        <begin position="72"/>
        <end position="92"/>
    </location>
</feature>
<keyword evidence="8 14" id="KW-0812">Transmembrane</keyword>
<evidence type="ECO:0000256" key="8">
    <source>
        <dbReference type="ARBA" id="ARBA00022692"/>
    </source>
</evidence>
<dbReference type="NCBIfam" id="TIGR00439">
    <property type="entry name" value="FtsX_Gneg"/>
    <property type="match status" value="1"/>
</dbReference>
<dbReference type="PANTHER" id="PTHR47755:SF1">
    <property type="entry name" value="CELL DIVISION PROTEIN FTSX"/>
    <property type="match status" value="1"/>
</dbReference>
<keyword evidence="9 14" id="KW-1133">Transmembrane helix</keyword>
<evidence type="ECO:0000313" key="17">
    <source>
        <dbReference type="EMBL" id="XBO71648.1"/>
    </source>
</evidence>
<evidence type="ECO:0000259" key="16">
    <source>
        <dbReference type="Pfam" id="PF18075"/>
    </source>
</evidence>
<feature type="transmembrane region" description="Helical" evidence="14">
    <location>
        <begin position="272"/>
        <end position="295"/>
    </location>
</feature>
<evidence type="ECO:0000256" key="5">
    <source>
        <dbReference type="ARBA" id="ARBA00022475"/>
    </source>
</evidence>
<evidence type="ECO:0000256" key="3">
    <source>
        <dbReference type="ARBA" id="ARBA00011160"/>
    </source>
</evidence>
<accession>A0AAU7KKE7</accession>
<dbReference type="Gene3D" id="3.30.70.3040">
    <property type="match status" value="1"/>
</dbReference>
<gene>
    <name evidence="17" type="primary">ftsX</name>
    <name evidence="17" type="ORF">NFG58_02725</name>
</gene>
<evidence type="ECO:0000256" key="1">
    <source>
        <dbReference type="ARBA" id="ARBA00004429"/>
    </source>
</evidence>
<evidence type="ECO:0000256" key="13">
    <source>
        <dbReference type="SAM" id="MobiDB-lite"/>
    </source>
</evidence>
<feature type="transmembrane region" description="Helical" evidence="14">
    <location>
        <begin position="315"/>
        <end position="337"/>
    </location>
</feature>
<dbReference type="GO" id="GO:0005886">
    <property type="term" value="C:plasma membrane"/>
    <property type="evidence" value="ECO:0007669"/>
    <property type="project" value="UniProtKB-SubCell"/>
</dbReference>
<feature type="transmembrane region" description="Helical" evidence="14">
    <location>
        <begin position="219"/>
        <end position="239"/>
    </location>
</feature>
<dbReference type="InterPro" id="IPR047590">
    <property type="entry name" value="FtsX_proteobact-type"/>
</dbReference>
<proteinExistence type="inferred from homology"/>
<dbReference type="PANTHER" id="PTHR47755">
    <property type="entry name" value="CELL DIVISION PROTEIN FTSX"/>
    <property type="match status" value="1"/>
</dbReference>
<name>A0AAU7KKE7_9GAMM</name>
<feature type="domain" description="ABC3 transporter permease C-terminal" evidence="15">
    <location>
        <begin position="223"/>
        <end position="339"/>
    </location>
</feature>
<dbReference type="InterPro" id="IPR040690">
    <property type="entry name" value="FtsX_ECD"/>
</dbReference>
<keyword evidence="6 12" id="KW-0997">Cell inner membrane</keyword>
<dbReference type="GO" id="GO:0032153">
    <property type="term" value="C:cell division site"/>
    <property type="evidence" value="ECO:0007669"/>
    <property type="project" value="TreeGrafter"/>
</dbReference>
<dbReference type="InterPro" id="IPR003838">
    <property type="entry name" value="ABC3_permease_C"/>
</dbReference>
<comment type="similarity">
    <text evidence="2 12">Belongs to the ABC-4 integral membrane protein family. FtsX subfamily.</text>
</comment>
<dbReference type="InterPro" id="IPR004513">
    <property type="entry name" value="FtsX"/>
</dbReference>
<evidence type="ECO:0000256" key="6">
    <source>
        <dbReference type="ARBA" id="ARBA00022519"/>
    </source>
</evidence>
<feature type="compositionally biased region" description="Polar residues" evidence="13">
    <location>
        <begin position="27"/>
        <end position="38"/>
    </location>
</feature>
<evidence type="ECO:0000259" key="15">
    <source>
        <dbReference type="Pfam" id="PF02687"/>
    </source>
</evidence>
<comment type="subunit">
    <text evidence="3">Forms a membrane-associated complex with FtsE.</text>
</comment>
<keyword evidence="5 12" id="KW-1003">Cell membrane</keyword>
<feature type="domain" description="FtsX extracellular" evidence="16">
    <location>
        <begin position="108"/>
        <end position="199"/>
    </location>
</feature>
<evidence type="ECO:0000256" key="12">
    <source>
        <dbReference type="PIRNR" id="PIRNR003097"/>
    </source>
</evidence>
<sequence length="347" mass="36890">MSARHSRKGAATPRGASAAARTGGRQEASTSPRGARQQTVRAQGQWQAWLRHHRAMCVDSLRRLVRQPVGSLLTMLAIAIALVLPSALWLSLDSAKLVDAELDASATLTAYLDKGVSESETGRILEALEAQSEVAATELITAEQGMAEFQQSLGLDDALARLDENPLPAAVVISPTTPSPEAMAALSERLSAMSGVAEVRLDLAWIERLRQLAELGRRLTLALGVLFGLGVLLVVGNTIRLAVENRRKEIEVVTLIGATHAFVRRPFLYSGAWYGLGGGLLAWGLLTLGSDWLAAPVASLAASYGAHYQLPTLGLVGSTTLLTCSTLLGWLGAWIAVSRHLAGIKPR</sequence>
<evidence type="ECO:0000256" key="10">
    <source>
        <dbReference type="ARBA" id="ARBA00023136"/>
    </source>
</evidence>
<feature type="region of interest" description="Disordered" evidence="13">
    <location>
        <begin position="1"/>
        <end position="38"/>
    </location>
</feature>
<evidence type="ECO:0000256" key="2">
    <source>
        <dbReference type="ARBA" id="ARBA00007379"/>
    </source>
</evidence>
<evidence type="ECO:0000256" key="7">
    <source>
        <dbReference type="ARBA" id="ARBA00022618"/>
    </source>
</evidence>
<evidence type="ECO:0000256" key="4">
    <source>
        <dbReference type="ARBA" id="ARBA00021907"/>
    </source>
</evidence>
<reference evidence="17" key="1">
    <citation type="submission" date="2022-06" db="EMBL/GenBank/DDBJ databases">
        <title>A novel DMS-producing enzyme.</title>
        <authorList>
            <person name="Zhang Y."/>
        </authorList>
    </citation>
    <scope>NUCLEOTIDE SEQUENCE</scope>
    <source>
        <strain evidence="17">RT37</strain>
    </source>
</reference>
<protein>
    <recommendedName>
        <fullName evidence="4 12">Cell division protein FtsX</fullName>
    </recommendedName>
</protein>
<keyword evidence="11 12" id="KW-0131">Cell cycle</keyword>
<comment type="subcellular location">
    <subcellularLocation>
        <location evidence="1">Cell inner membrane</location>
        <topology evidence="1">Multi-pass membrane protein</topology>
    </subcellularLocation>
</comment>
<evidence type="ECO:0000256" key="9">
    <source>
        <dbReference type="ARBA" id="ARBA00022989"/>
    </source>
</evidence>
<dbReference type="PIRSF" id="PIRSF003097">
    <property type="entry name" value="FtsX"/>
    <property type="match status" value="1"/>
</dbReference>
<keyword evidence="7 12" id="KW-0132">Cell division</keyword>
<comment type="function">
    <text evidence="12">Part of the ABC transporter FtsEX involved in cellular division.</text>
</comment>
<dbReference type="AlphaFoldDB" id="A0AAU7KKE7"/>
<keyword evidence="10 12" id="KW-0472">Membrane</keyword>